<dbReference type="InterPro" id="IPR003673">
    <property type="entry name" value="CoA-Trfase_fam_III"/>
</dbReference>
<dbReference type="OrthoDB" id="7208981at2"/>
<reference evidence="2 3" key="1">
    <citation type="submission" date="2018-09" db="EMBL/GenBank/DDBJ databases">
        <title>Profundibacter amoris BAR1 gen. nov., sp. nov., a new member of the Roseobacter clade isolated at Lokis Castle Vent Field on the Arctic Mid-Oceanic Ridge.</title>
        <authorList>
            <person name="Le Moine Bauer S."/>
            <person name="Sjoeberg A.G."/>
            <person name="L'Haridon S."/>
            <person name="Stokke R."/>
            <person name="Roalkvam I."/>
            <person name="Steen I.H."/>
            <person name="Dahle H."/>
        </authorList>
    </citation>
    <scope>NUCLEOTIDE SEQUENCE [LARGE SCALE GENOMIC DNA]</scope>
    <source>
        <strain evidence="2 3">BAR1</strain>
    </source>
</reference>
<dbReference type="KEGG" id="pamo:BAR1_04175"/>
<dbReference type="AlphaFoldDB" id="A0A347UEC1"/>
<dbReference type="GO" id="GO:0008410">
    <property type="term" value="F:CoA-transferase activity"/>
    <property type="evidence" value="ECO:0007669"/>
    <property type="project" value="TreeGrafter"/>
</dbReference>
<name>A0A347UEC1_9RHOB</name>
<evidence type="ECO:0000313" key="3">
    <source>
        <dbReference type="Proteomes" id="UP000261704"/>
    </source>
</evidence>
<dbReference type="EMBL" id="CP032125">
    <property type="protein sequence ID" value="AXX97199.1"/>
    <property type="molecule type" value="Genomic_DNA"/>
</dbReference>
<sequence>MVDNTGPLKGLKILDMSRILAGPYATQLLGDMGADVIKVERPVVGDDTRAWGPPYVTTAEGNVTRESAYYMCTNRNKRSIAVDMADPQGAETLRRLAAKADVVIQNFKVDGLLKYGLDYEALKERNPALVYCSISGFGQTGPNRDKPGYDLLAQGYGGMMSLTGEPDGAPVKVGVGIADIMCGMYASNAILAALRHRDATGEGQHIDIALVDTQIAWLANEGVNYLASGQAPKRRGNQHPNIVPYQVFECADGHVIVAAGNDGQFARFATLIGMPELAGDDRFILNTARLENREVLIALLSERLKQMEKAALVAAMEANNVPGGEINTVPEVFETDQVAAREMKISIPHPLAAKGHVDLIGNPVKFSATPVSYRQYPPICGEHTDEVLSEWLKEE</sequence>
<proteinExistence type="predicted"/>
<dbReference type="PANTHER" id="PTHR48207:SF3">
    <property type="entry name" value="SUCCINATE--HYDROXYMETHYLGLUTARATE COA-TRANSFERASE"/>
    <property type="match status" value="1"/>
</dbReference>
<dbReference type="SUPFAM" id="SSF89796">
    <property type="entry name" value="CoA-transferase family III (CaiB/BaiF)"/>
    <property type="match status" value="1"/>
</dbReference>
<evidence type="ECO:0000313" key="2">
    <source>
        <dbReference type="EMBL" id="AXX97199.1"/>
    </source>
</evidence>
<keyword evidence="3" id="KW-1185">Reference proteome</keyword>
<dbReference type="InterPro" id="IPR044855">
    <property type="entry name" value="CoA-Trfase_III_dom3_sf"/>
</dbReference>
<dbReference type="Pfam" id="PF02515">
    <property type="entry name" value="CoA_transf_3"/>
    <property type="match status" value="1"/>
</dbReference>
<dbReference type="Gene3D" id="3.40.50.10540">
    <property type="entry name" value="Crotonobetainyl-coa:carnitine coa-transferase, domain 1"/>
    <property type="match status" value="1"/>
</dbReference>
<dbReference type="InterPro" id="IPR050483">
    <property type="entry name" value="CoA-transferase_III_domain"/>
</dbReference>
<protein>
    <submittedName>
        <fullName evidence="2">CoA transferase</fullName>
    </submittedName>
</protein>
<dbReference type="InterPro" id="IPR023606">
    <property type="entry name" value="CoA-Trfase_III_dom_1_sf"/>
</dbReference>
<keyword evidence="1 2" id="KW-0808">Transferase</keyword>
<dbReference type="PANTHER" id="PTHR48207">
    <property type="entry name" value="SUCCINATE--HYDROXYMETHYLGLUTARATE COA-TRANSFERASE"/>
    <property type="match status" value="1"/>
</dbReference>
<dbReference type="Proteomes" id="UP000261704">
    <property type="component" value="Chromosome"/>
</dbReference>
<organism evidence="2 3">
    <name type="scientific">Profundibacter amoris</name>
    <dbReference type="NCBI Taxonomy" id="2171755"/>
    <lineage>
        <taxon>Bacteria</taxon>
        <taxon>Pseudomonadati</taxon>
        <taxon>Pseudomonadota</taxon>
        <taxon>Alphaproteobacteria</taxon>
        <taxon>Rhodobacterales</taxon>
        <taxon>Paracoccaceae</taxon>
        <taxon>Profundibacter</taxon>
    </lineage>
</organism>
<dbReference type="RefSeq" id="WP_118941857.1">
    <property type="nucleotide sequence ID" value="NZ_CP032125.1"/>
</dbReference>
<gene>
    <name evidence="2" type="ORF">BAR1_04175</name>
</gene>
<accession>A0A347UEC1</accession>
<dbReference type="Gene3D" id="3.30.1540.10">
    <property type="entry name" value="formyl-coa transferase, domain 3"/>
    <property type="match status" value="1"/>
</dbReference>
<evidence type="ECO:0000256" key="1">
    <source>
        <dbReference type="ARBA" id="ARBA00022679"/>
    </source>
</evidence>